<protein>
    <submittedName>
        <fullName evidence="1">Uncharacterized protein</fullName>
    </submittedName>
</protein>
<evidence type="ECO:0000313" key="1">
    <source>
        <dbReference type="EMBL" id="RIB19229.1"/>
    </source>
</evidence>
<keyword evidence="2" id="KW-1185">Reference proteome</keyword>
<dbReference type="EMBL" id="QKWP01000487">
    <property type="protein sequence ID" value="RIB19229.1"/>
    <property type="molecule type" value="Genomic_DNA"/>
</dbReference>
<dbReference type="AlphaFoldDB" id="A0A397VE37"/>
<comment type="caution">
    <text evidence="1">The sequence shown here is derived from an EMBL/GenBank/DDBJ whole genome shotgun (WGS) entry which is preliminary data.</text>
</comment>
<name>A0A397VE37_9GLOM</name>
<proteinExistence type="predicted"/>
<sequence>MANGFDAIHSENERHVYFSNPLINKIVPGEHILYGYNTRSSSWDLKEITEIIRYDNPTEDRVYGYVTFEGNITAKGNVRRKIKRDKYRKFFCEYYNIRYRPYKKKFIYDKWRRICDYCMKFVSVTEYEVVNKKCKDDEYCPWFNSMDDKFHHHKLCSSCKEIKDGNEVDPLY</sequence>
<evidence type="ECO:0000313" key="2">
    <source>
        <dbReference type="Proteomes" id="UP000266673"/>
    </source>
</evidence>
<accession>A0A397VE37</accession>
<reference evidence="1 2" key="1">
    <citation type="submission" date="2018-06" db="EMBL/GenBank/DDBJ databases">
        <title>Comparative genomics reveals the genomic features of Rhizophagus irregularis, R. cerebriforme, R. diaphanum and Gigaspora rosea, and their symbiotic lifestyle signature.</title>
        <authorList>
            <person name="Morin E."/>
            <person name="San Clemente H."/>
            <person name="Chen E.C.H."/>
            <person name="De La Providencia I."/>
            <person name="Hainaut M."/>
            <person name="Kuo A."/>
            <person name="Kohler A."/>
            <person name="Murat C."/>
            <person name="Tang N."/>
            <person name="Roy S."/>
            <person name="Loubradou J."/>
            <person name="Henrissat B."/>
            <person name="Grigoriev I.V."/>
            <person name="Corradi N."/>
            <person name="Roux C."/>
            <person name="Martin F.M."/>
        </authorList>
    </citation>
    <scope>NUCLEOTIDE SEQUENCE [LARGE SCALE GENOMIC DNA]</scope>
    <source>
        <strain evidence="1 2">DAOM 194757</strain>
    </source>
</reference>
<gene>
    <name evidence="1" type="ORF">C2G38_2182416</name>
</gene>
<organism evidence="1 2">
    <name type="scientific">Gigaspora rosea</name>
    <dbReference type="NCBI Taxonomy" id="44941"/>
    <lineage>
        <taxon>Eukaryota</taxon>
        <taxon>Fungi</taxon>
        <taxon>Fungi incertae sedis</taxon>
        <taxon>Mucoromycota</taxon>
        <taxon>Glomeromycotina</taxon>
        <taxon>Glomeromycetes</taxon>
        <taxon>Diversisporales</taxon>
        <taxon>Gigasporaceae</taxon>
        <taxon>Gigaspora</taxon>
    </lineage>
</organism>
<dbReference type="Proteomes" id="UP000266673">
    <property type="component" value="Unassembled WGS sequence"/>
</dbReference>
<dbReference type="OrthoDB" id="10435596at2759"/>